<feature type="region of interest" description="Disordered" evidence="1">
    <location>
        <begin position="190"/>
        <end position="211"/>
    </location>
</feature>
<organism evidence="2 3">
    <name type="scientific">Miscanthus lutarioriparius</name>
    <dbReference type="NCBI Taxonomy" id="422564"/>
    <lineage>
        <taxon>Eukaryota</taxon>
        <taxon>Viridiplantae</taxon>
        <taxon>Streptophyta</taxon>
        <taxon>Embryophyta</taxon>
        <taxon>Tracheophyta</taxon>
        <taxon>Spermatophyta</taxon>
        <taxon>Magnoliopsida</taxon>
        <taxon>Liliopsida</taxon>
        <taxon>Poales</taxon>
        <taxon>Poaceae</taxon>
        <taxon>PACMAD clade</taxon>
        <taxon>Panicoideae</taxon>
        <taxon>Andropogonodae</taxon>
        <taxon>Andropogoneae</taxon>
        <taxon>Saccharinae</taxon>
        <taxon>Miscanthus</taxon>
    </lineage>
</organism>
<protein>
    <submittedName>
        <fullName evidence="2">Uncharacterized protein</fullName>
    </submittedName>
</protein>
<evidence type="ECO:0000313" key="2">
    <source>
        <dbReference type="EMBL" id="CAD6238818.1"/>
    </source>
</evidence>
<feature type="region of interest" description="Disordered" evidence="1">
    <location>
        <begin position="1"/>
        <end position="67"/>
    </location>
</feature>
<feature type="region of interest" description="Disordered" evidence="1">
    <location>
        <begin position="98"/>
        <end position="137"/>
    </location>
</feature>
<name>A0A811PCR3_9POAL</name>
<comment type="caution">
    <text evidence="2">The sequence shown here is derived from an EMBL/GenBank/DDBJ whole genome shotgun (WGS) entry which is preliminary data.</text>
</comment>
<proteinExistence type="predicted"/>
<evidence type="ECO:0000313" key="3">
    <source>
        <dbReference type="Proteomes" id="UP000604825"/>
    </source>
</evidence>
<dbReference type="Proteomes" id="UP000604825">
    <property type="component" value="Unassembled WGS sequence"/>
</dbReference>
<accession>A0A811PCR3</accession>
<feature type="compositionally biased region" description="Low complexity" evidence="1">
    <location>
        <begin position="1"/>
        <end position="41"/>
    </location>
</feature>
<dbReference type="EMBL" id="CAJGYO010000006">
    <property type="protein sequence ID" value="CAD6238818.1"/>
    <property type="molecule type" value="Genomic_DNA"/>
</dbReference>
<feature type="compositionally biased region" description="Basic and acidic residues" evidence="1">
    <location>
        <begin position="98"/>
        <end position="114"/>
    </location>
</feature>
<feature type="compositionally biased region" description="Polar residues" evidence="1">
    <location>
        <begin position="190"/>
        <end position="199"/>
    </location>
</feature>
<sequence length="361" mass="39980">MDSGAGAGQRSASSRRAWRWTAPRASTAATHAATAGRMATRPGRRRPPGRTPQPPRPTGAATFGRPPFHPGRPAAVFFQVAGAAVLAEVPLGYHRRAEQVPESRRTEKHLDDQNKYLISPSREGPDLAVHTSPSNSDLELSTNQIFSTYTRSTRFLESDRKLNVDPLSSLDLLELDRKIISDSLPSPASPTILTLSPNLESEDKQASELDDDKQLEENKQIIVEDKQMAEIDDDDKQHEEHKQNKVACSMCIWPNCMLAGSTLHMLLKKRSYAYKFLSSRLGGEPLKLGKPYNANRVPNKNTDSKTSSEAECVHWEHEAGPLLEAELKSAAPNDPLIGEPAVVTNDPRKRDLKCRLLRICQ</sequence>
<keyword evidence="3" id="KW-1185">Reference proteome</keyword>
<reference evidence="2" key="1">
    <citation type="submission" date="2020-10" db="EMBL/GenBank/DDBJ databases">
        <authorList>
            <person name="Han B."/>
            <person name="Lu T."/>
            <person name="Zhao Q."/>
            <person name="Huang X."/>
            <person name="Zhao Y."/>
        </authorList>
    </citation>
    <scope>NUCLEOTIDE SEQUENCE</scope>
</reference>
<gene>
    <name evidence="2" type="ORF">NCGR_LOCUS25944</name>
</gene>
<dbReference type="AlphaFoldDB" id="A0A811PCR3"/>
<evidence type="ECO:0000256" key="1">
    <source>
        <dbReference type="SAM" id="MobiDB-lite"/>
    </source>
</evidence>